<keyword evidence="2" id="KW-0378">Hydrolase</keyword>
<evidence type="ECO:0000256" key="1">
    <source>
        <dbReference type="SAM" id="MobiDB-lite"/>
    </source>
</evidence>
<dbReference type="InterPro" id="IPR044925">
    <property type="entry name" value="His-Me_finger_sf"/>
</dbReference>
<proteinExistence type="predicted"/>
<protein>
    <submittedName>
        <fullName evidence="2">Putative recombination endonuclease VII</fullName>
    </submittedName>
</protein>
<organism evidence="2">
    <name type="scientific">viral metagenome</name>
    <dbReference type="NCBI Taxonomy" id="1070528"/>
    <lineage>
        <taxon>unclassified sequences</taxon>
        <taxon>metagenomes</taxon>
        <taxon>organismal metagenomes</taxon>
    </lineage>
</organism>
<dbReference type="Pfam" id="PF02945">
    <property type="entry name" value="Endonuclease_7"/>
    <property type="match status" value="1"/>
</dbReference>
<name>A0A6H1ZAF7_9ZZZZ</name>
<sequence length="227" mass="26373">MTESITQKRCKKCGGTEFYKGNHCKACSAVYDKNRHALHREKENAQRRKRYAKDPQKALAKNKKWRDEHPGKKHDYDRKYYVNHAEEVYVRSRAYNAKHLEEGRARSKKRYATHREEALAYANNYDATHREEQRLYRAGHRKEARAYRLMREFGITLEKYDNMFTSQHGVCAICGSSPNNENLCVDHNHSTGKIRGLLCRKCNSALGVFENAGTLAKAQVYLAGARE</sequence>
<keyword evidence="2" id="KW-0540">Nuclease</keyword>
<dbReference type="EMBL" id="MT143977">
    <property type="protein sequence ID" value="QJA44544.1"/>
    <property type="molecule type" value="Genomic_DNA"/>
</dbReference>
<dbReference type="GO" id="GO:0004519">
    <property type="term" value="F:endonuclease activity"/>
    <property type="evidence" value="ECO:0007669"/>
    <property type="project" value="UniProtKB-KW"/>
</dbReference>
<dbReference type="InterPro" id="IPR038563">
    <property type="entry name" value="Endonuclease_7_sf"/>
</dbReference>
<feature type="region of interest" description="Disordered" evidence="1">
    <location>
        <begin position="38"/>
        <end position="72"/>
    </location>
</feature>
<gene>
    <name evidence="2" type="ORF">TM448A00111_0047</name>
</gene>
<keyword evidence="2" id="KW-0255">Endonuclease</keyword>
<dbReference type="InterPro" id="IPR004211">
    <property type="entry name" value="Endonuclease_7"/>
</dbReference>
<dbReference type="Gene3D" id="3.40.1800.10">
    <property type="entry name" value="His-Me finger endonucleases"/>
    <property type="match status" value="1"/>
</dbReference>
<feature type="compositionally biased region" description="Basic and acidic residues" evidence="1">
    <location>
        <begin position="38"/>
        <end position="56"/>
    </location>
</feature>
<evidence type="ECO:0000313" key="2">
    <source>
        <dbReference type="EMBL" id="QJA44544.1"/>
    </source>
</evidence>
<dbReference type="SUPFAM" id="SSF54060">
    <property type="entry name" value="His-Me finger endonucleases"/>
    <property type="match status" value="1"/>
</dbReference>
<accession>A0A6H1ZAF7</accession>
<reference evidence="2" key="1">
    <citation type="submission" date="2020-03" db="EMBL/GenBank/DDBJ databases">
        <title>The deep terrestrial virosphere.</title>
        <authorList>
            <person name="Holmfeldt K."/>
            <person name="Nilsson E."/>
            <person name="Simone D."/>
            <person name="Lopez-Fernandez M."/>
            <person name="Wu X."/>
            <person name="de Brujin I."/>
            <person name="Lundin D."/>
            <person name="Andersson A."/>
            <person name="Bertilsson S."/>
            <person name="Dopson M."/>
        </authorList>
    </citation>
    <scope>NUCLEOTIDE SEQUENCE</scope>
    <source>
        <strain evidence="2">TM448A00111</strain>
    </source>
</reference>
<dbReference type="AlphaFoldDB" id="A0A6H1ZAF7"/>